<protein>
    <submittedName>
        <fullName evidence="2">Uncharacterized protein</fullName>
    </submittedName>
</protein>
<dbReference type="AlphaFoldDB" id="A0A1D1Y128"/>
<accession>A0A1D1Y128</accession>
<feature type="chain" id="PRO_5008899870" evidence="1">
    <location>
        <begin position="21"/>
        <end position="121"/>
    </location>
</feature>
<keyword evidence="1" id="KW-0732">Signal</keyword>
<feature type="signal peptide" evidence="1">
    <location>
        <begin position="1"/>
        <end position="20"/>
    </location>
</feature>
<organism evidence="2">
    <name type="scientific">Anthurium amnicola</name>
    <dbReference type="NCBI Taxonomy" id="1678845"/>
    <lineage>
        <taxon>Eukaryota</taxon>
        <taxon>Viridiplantae</taxon>
        <taxon>Streptophyta</taxon>
        <taxon>Embryophyta</taxon>
        <taxon>Tracheophyta</taxon>
        <taxon>Spermatophyta</taxon>
        <taxon>Magnoliopsida</taxon>
        <taxon>Liliopsida</taxon>
        <taxon>Araceae</taxon>
        <taxon>Pothoideae</taxon>
        <taxon>Potheae</taxon>
        <taxon>Anthurium</taxon>
    </lineage>
</organism>
<proteinExistence type="predicted"/>
<evidence type="ECO:0000256" key="1">
    <source>
        <dbReference type="SAM" id="SignalP"/>
    </source>
</evidence>
<reference evidence="2" key="1">
    <citation type="submission" date="2015-07" db="EMBL/GenBank/DDBJ databases">
        <title>Transcriptome Assembly of Anthurium amnicola.</title>
        <authorList>
            <person name="Suzuki J."/>
        </authorList>
    </citation>
    <scope>NUCLEOTIDE SEQUENCE</scope>
</reference>
<name>A0A1D1Y128_9ARAE</name>
<dbReference type="EMBL" id="GDJX01019588">
    <property type="protein sequence ID" value="JAT48348.1"/>
    <property type="molecule type" value="Transcribed_RNA"/>
</dbReference>
<gene>
    <name evidence="2" type="ORF">g.55518</name>
</gene>
<sequence length="121" mass="13140">MNKLLTTFLAVFLLASLAVALEHVIVTDPTTDQKIGTTVSVKWDTTQIPKGVKSSDEVSVRLRCGKRGIPPKAVPREPFSTGKKDIFIPNDYTLVGVSCKADLNVERSGITGLSKPFKLIN</sequence>
<evidence type="ECO:0000313" key="2">
    <source>
        <dbReference type="EMBL" id="JAT48348.1"/>
    </source>
</evidence>